<comment type="caution">
    <text evidence="1">The sequence shown here is derived from an EMBL/GenBank/DDBJ whole genome shotgun (WGS) entry which is preliminary data.</text>
</comment>
<protein>
    <submittedName>
        <fullName evidence="1">Uncharacterized protein</fullName>
    </submittedName>
</protein>
<evidence type="ECO:0000313" key="2">
    <source>
        <dbReference type="Proteomes" id="UP001519287"/>
    </source>
</evidence>
<reference evidence="1 2" key="1">
    <citation type="submission" date="2021-03" db="EMBL/GenBank/DDBJ databases">
        <title>Genomic Encyclopedia of Type Strains, Phase IV (KMG-IV): sequencing the most valuable type-strain genomes for metagenomic binning, comparative biology and taxonomic classification.</title>
        <authorList>
            <person name="Goeker M."/>
        </authorList>
    </citation>
    <scope>NUCLEOTIDE SEQUENCE [LARGE SCALE GENOMIC DNA]</scope>
    <source>
        <strain evidence="1 2">DSM 26048</strain>
    </source>
</reference>
<proteinExistence type="predicted"/>
<dbReference type="RefSeq" id="WP_209970829.1">
    <property type="nucleotide sequence ID" value="NZ_JAGGLB010000003.1"/>
</dbReference>
<keyword evidence="2" id="KW-1185">Reference proteome</keyword>
<dbReference type="Proteomes" id="UP001519287">
    <property type="component" value="Unassembled WGS sequence"/>
</dbReference>
<gene>
    <name evidence="1" type="ORF">J2Z66_001674</name>
</gene>
<dbReference type="EMBL" id="JAGGLB010000003">
    <property type="protein sequence ID" value="MBP1990076.1"/>
    <property type="molecule type" value="Genomic_DNA"/>
</dbReference>
<name>A0ABS4IST3_9BACL</name>
<evidence type="ECO:0000313" key="1">
    <source>
        <dbReference type="EMBL" id="MBP1990076.1"/>
    </source>
</evidence>
<accession>A0ABS4IST3</accession>
<sequence length="99" mass="11919">MAFGISRAEMQAWKHKVAKGEIAFLTHFWYDARFPALNTVTKVGCSDLNRLREWCERNGLDPQYIHLRADFPHFDLIGKWQKEVLQREQQWEQIVRFRL</sequence>
<organism evidence="1 2">
    <name type="scientific">Paenibacillus eucommiae</name>
    <dbReference type="NCBI Taxonomy" id="1355755"/>
    <lineage>
        <taxon>Bacteria</taxon>
        <taxon>Bacillati</taxon>
        <taxon>Bacillota</taxon>
        <taxon>Bacilli</taxon>
        <taxon>Bacillales</taxon>
        <taxon>Paenibacillaceae</taxon>
        <taxon>Paenibacillus</taxon>
    </lineage>
</organism>